<accession>A0A1S6IQE4</accession>
<keyword evidence="9 10" id="KW-0472">Membrane</keyword>
<evidence type="ECO:0000256" key="6">
    <source>
        <dbReference type="ARBA" id="ARBA00022927"/>
    </source>
</evidence>
<proteinExistence type="inferred from homology"/>
<dbReference type="PANTHER" id="PTHR33909">
    <property type="entry name" value="SEC TRANSLOCON ACCESSORY COMPLEX SUBUNIT YAJC"/>
    <property type="match status" value="1"/>
</dbReference>
<evidence type="ECO:0000256" key="4">
    <source>
        <dbReference type="ARBA" id="ARBA00022475"/>
    </source>
</evidence>
<dbReference type="PANTHER" id="PTHR33909:SF1">
    <property type="entry name" value="SEC TRANSLOCON ACCESSORY COMPLEX SUBUNIT YAJC"/>
    <property type="match status" value="1"/>
</dbReference>
<protein>
    <recommendedName>
        <fullName evidence="13">Preprotein translocase subunit YajC</fullName>
    </recommendedName>
</protein>
<dbReference type="Proteomes" id="UP000188993">
    <property type="component" value="Chromosome"/>
</dbReference>
<evidence type="ECO:0000256" key="9">
    <source>
        <dbReference type="ARBA" id="ARBA00023136"/>
    </source>
</evidence>
<evidence type="ECO:0000256" key="1">
    <source>
        <dbReference type="ARBA" id="ARBA00004162"/>
    </source>
</evidence>
<dbReference type="InterPro" id="IPR003849">
    <property type="entry name" value="Preprotein_translocase_YajC"/>
</dbReference>
<organism evidence="11 12">
    <name type="scientific">Jeotgalibaca dankookensis</name>
    <dbReference type="NCBI Taxonomy" id="708126"/>
    <lineage>
        <taxon>Bacteria</taxon>
        <taxon>Bacillati</taxon>
        <taxon>Bacillota</taxon>
        <taxon>Bacilli</taxon>
        <taxon>Lactobacillales</taxon>
        <taxon>Carnobacteriaceae</taxon>
        <taxon>Jeotgalibaca</taxon>
    </lineage>
</organism>
<evidence type="ECO:0000256" key="7">
    <source>
        <dbReference type="ARBA" id="ARBA00022989"/>
    </source>
</evidence>
<comment type="subcellular location">
    <subcellularLocation>
        <location evidence="1">Cell membrane</location>
        <topology evidence="1">Single-pass membrane protein</topology>
    </subcellularLocation>
</comment>
<evidence type="ECO:0008006" key="13">
    <source>
        <dbReference type="Google" id="ProtNLM"/>
    </source>
</evidence>
<dbReference type="AlphaFoldDB" id="A0A1S6IQE4"/>
<keyword evidence="7 10" id="KW-1133">Transmembrane helix</keyword>
<evidence type="ECO:0000256" key="3">
    <source>
        <dbReference type="ARBA" id="ARBA00022448"/>
    </source>
</evidence>
<dbReference type="GO" id="GO:0015031">
    <property type="term" value="P:protein transport"/>
    <property type="evidence" value="ECO:0007669"/>
    <property type="project" value="UniProtKB-KW"/>
</dbReference>
<evidence type="ECO:0000256" key="5">
    <source>
        <dbReference type="ARBA" id="ARBA00022692"/>
    </source>
</evidence>
<dbReference type="Pfam" id="PF02699">
    <property type="entry name" value="YajC"/>
    <property type="match status" value="1"/>
</dbReference>
<dbReference type="RefSeq" id="WP_062470336.1">
    <property type="nucleotide sequence ID" value="NZ_BBYN01000019.1"/>
</dbReference>
<keyword evidence="12" id="KW-1185">Reference proteome</keyword>
<evidence type="ECO:0000256" key="2">
    <source>
        <dbReference type="ARBA" id="ARBA00006742"/>
    </source>
</evidence>
<evidence type="ECO:0000313" key="11">
    <source>
        <dbReference type="EMBL" id="AQS53771.1"/>
    </source>
</evidence>
<keyword evidence="4" id="KW-1003">Cell membrane</keyword>
<keyword evidence="5 10" id="KW-0812">Transmembrane</keyword>
<name>A0A1S6IQE4_9LACT</name>
<sequence>MANSFWISILSASIALIVLVALAMIVYYFVNLKGMKKRRGHFETLHQSLQKGQQVIFSNGLYGEVSAVRDETVDIKVKSGAIITVSRFAISEIIK</sequence>
<keyword evidence="6" id="KW-0653">Protein transport</keyword>
<dbReference type="EMBL" id="CP019728">
    <property type="protein sequence ID" value="AQS53771.1"/>
    <property type="molecule type" value="Genomic_DNA"/>
</dbReference>
<reference evidence="11 12" key="1">
    <citation type="journal article" date="2014" name="Int. J. Syst. Evol. Microbiol.">
        <title>Jeotgalibaca dankookensis gen. nov., sp. nov., a member of the family Carnobacteriaceae, isolated from seujeot (Korean traditional food).</title>
        <authorList>
            <person name="Lee D.G."/>
            <person name="Trujillo M.E."/>
            <person name="Kang H."/>
            <person name="Ahn T.Y."/>
        </authorList>
    </citation>
    <scope>NUCLEOTIDE SEQUENCE [LARGE SCALE GENOMIC DNA]</scope>
    <source>
        <strain evidence="11 12">EX-07</strain>
    </source>
</reference>
<dbReference type="PRINTS" id="PR01853">
    <property type="entry name" value="YAJCTRNLCASE"/>
</dbReference>
<dbReference type="NCBIfam" id="TIGR00739">
    <property type="entry name" value="yajC"/>
    <property type="match status" value="1"/>
</dbReference>
<dbReference type="KEGG" id="jda:BW727_101404"/>
<dbReference type="STRING" id="708126.BW727_101404"/>
<dbReference type="OrthoDB" id="2200043at2"/>
<dbReference type="SMART" id="SM01323">
    <property type="entry name" value="YajC"/>
    <property type="match status" value="1"/>
</dbReference>
<keyword evidence="3" id="KW-0813">Transport</keyword>
<keyword evidence="8" id="KW-0811">Translocation</keyword>
<evidence type="ECO:0000256" key="8">
    <source>
        <dbReference type="ARBA" id="ARBA00023010"/>
    </source>
</evidence>
<feature type="transmembrane region" description="Helical" evidence="10">
    <location>
        <begin position="6"/>
        <end position="30"/>
    </location>
</feature>
<gene>
    <name evidence="11" type="ORF">BW727_101404</name>
</gene>
<evidence type="ECO:0000313" key="12">
    <source>
        <dbReference type="Proteomes" id="UP000188993"/>
    </source>
</evidence>
<comment type="similarity">
    <text evidence="2">Belongs to the YajC family.</text>
</comment>
<dbReference type="GO" id="GO:0005886">
    <property type="term" value="C:plasma membrane"/>
    <property type="evidence" value="ECO:0007669"/>
    <property type="project" value="UniProtKB-SubCell"/>
</dbReference>
<evidence type="ECO:0000256" key="10">
    <source>
        <dbReference type="SAM" id="Phobius"/>
    </source>
</evidence>